<evidence type="ECO:0000256" key="3">
    <source>
        <dbReference type="ARBA" id="ARBA00022525"/>
    </source>
</evidence>
<keyword evidence="8" id="KW-1185">Reference proteome</keyword>
<organism evidence="7 8">
    <name type="scientific">Trichoplax adhaerens</name>
    <name type="common">Trichoplax reptans</name>
    <dbReference type="NCBI Taxonomy" id="10228"/>
    <lineage>
        <taxon>Eukaryota</taxon>
        <taxon>Metazoa</taxon>
        <taxon>Placozoa</taxon>
        <taxon>Uniplacotomia</taxon>
        <taxon>Trichoplacea</taxon>
        <taxon>Trichoplacidae</taxon>
        <taxon>Trichoplax</taxon>
    </lineage>
</organism>
<dbReference type="Proteomes" id="UP000009022">
    <property type="component" value="Unassembled WGS sequence"/>
</dbReference>
<dbReference type="GO" id="GO:0005615">
    <property type="term" value="C:extracellular space"/>
    <property type="evidence" value="ECO:0000318"/>
    <property type="project" value="GO_Central"/>
</dbReference>
<dbReference type="KEGG" id="tad:TRIADDRAFT_24557"/>
<proteinExistence type="inferred from homology"/>
<evidence type="ECO:0000256" key="6">
    <source>
        <dbReference type="SAM" id="Phobius"/>
    </source>
</evidence>
<keyword evidence="6" id="KW-0472">Membrane</keyword>
<evidence type="ECO:0000256" key="4">
    <source>
        <dbReference type="ARBA" id="ARBA00022729"/>
    </source>
</evidence>
<keyword evidence="3" id="KW-0964">Secreted</keyword>
<accession>B3RUM3</accession>
<sequence length="381" mass="43686">MQPIFTITNRKLLYFALTLPILWIIKANGYPLPPLWDQAPNSLTDYPVIKSHGKSIISINPWNYTQRLGLYKCLLNATDPYMQPIHMHGKSNILWGLAVQLGWQKETGRLNDLTNTTQCGLPGSDMDCIWPLSWWGSINYFLSAIPFLASLKANMIQAKYQVILTQPKLKSNVEKAKFCFSIKDCYHKYNSTMVMWTSFFTHILNIKKQHPNLLRNMNQLTPSEDQILKLMWTAHTQSLHATLELFATKVKYLSHPEQKFALSWANLVYFIGSCHFITDFNNTVSMQVNLLPKRLLRNGDNPPFVKDFNQDINACLFITEALRDANLATDNLILTLWNKAMCTPKGRRDGRFFLTHAITQPKTLISSFLRVLGDILKSPGC</sequence>
<dbReference type="OrthoDB" id="17046at2759"/>
<evidence type="ECO:0000256" key="2">
    <source>
        <dbReference type="ARBA" id="ARBA00009122"/>
    </source>
</evidence>
<dbReference type="Pfam" id="PF05612">
    <property type="entry name" value="Leg1"/>
    <property type="match status" value="1"/>
</dbReference>
<dbReference type="AlphaFoldDB" id="B3RUM3"/>
<dbReference type="eggNOG" id="ENOG502QVPP">
    <property type="taxonomic scope" value="Eukaryota"/>
</dbReference>
<comment type="similarity">
    <text evidence="2">Belongs to the LEG1 family.</text>
</comment>
<evidence type="ECO:0000313" key="8">
    <source>
        <dbReference type="Proteomes" id="UP000009022"/>
    </source>
</evidence>
<dbReference type="InParanoid" id="B3RUM3"/>
<dbReference type="OMA" id="PKLMDDW"/>
<keyword evidence="6" id="KW-0812">Transmembrane</keyword>
<evidence type="ECO:0000256" key="1">
    <source>
        <dbReference type="ARBA" id="ARBA00004613"/>
    </source>
</evidence>
<dbReference type="GeneID" id="6753091"/>
<dbReference type="EMBL" id="DS985244">
    <property type="protein sequence ID" value="EDV25351.1"/>
    <property type="molecule type" value="Genomic_DNA"/>
</dbReference>
<evidence type="ECO:0000256" key="5">
    <source>
        <dbReference type="ARBA" id="ARBA00023180"/>
    </source>
</evidence>
<comment type="subcellular location">
    <subcellularLocation>
        <location evidence="1">Secreted</location>
    </subcellularLocation>
</comment>
<protein>
    <recommendedName>
        <fullName evidence="9">Protein LEG1 homolog</fullName>
    </recommendedName>
</protein>
<keyword evidence="4" id="KW-0732">Signal</keyword>
<keyword evidence="5" id="KW-0325">Glycoprotein</keyword>
<dbReference type="PANTHER" id="PTHR18820">
    <property type="entry name" value="LEG1"/>
    <property type="match status" value="1"/>
</dbReference>
<dbReference type="PANTHER" id="PTHR18820:SF1">
    <property type="entry name" value="PROTEIN LEG1 HOMOLOG"/>
    <property type="match status" value="1"/>
</dbReference>
<dbReference type="HOGENOM" id="CLU_071068_0_0_1"/>
<dbReference type="RefSeq" id="XP_002111384.1">
    <property type="nucleotide sequence ID" value="XM_002111348.1"/>
</dbReference>
<evidence type="ECO:0008006" key="9">
    <source>
        <dbReference type="Google" id="ProtNLM"/>
    </source>
</evidence>
<evidence type="ECO:0000313" key="7">
    <source>
        <dbReference type="EMBL" id="EDV25351.1"/>
    </source>
</evidence>
<feature type="transmembrane region" description="Helical" evidence="6">
    <location>
        <begin position="12"/>
        <end position="30"/>
    </location>
</feature>
<dbReference type="CTD" id="6753091"/>
<name>B3RUM3_TRIAD</name>
<dbReference type="InterPro" id="IPR008499">
    <property type="entry name" value="Leg1"/>
</dbReference>
<dbReference type="FunCoup" id="B3RUM3">
    <property type="interactions" value="2"/>
</dbReference>
<reference evidence="7 8" key="1">
    <citation type="journal article" date="2008" name="Nature">
        <title>The Trichoplax genome and the nature of placozoans.</title>
        <authorList>
            <person name="Srivastava M."/>
            <person name="Begovic E."/>
            <person name="Chapman J."/>
            <person name="Putnam N.H."/>
            <person name="Hellsten U."/>
            <person name="Kawashima T."/>
            <person name="Kuo A."/>
            <person name="Mitros T."/>
            <person name="Salamov A."/>
            <person name="Carpenter M.L."/>
            <person name="Signorovitch A.Y."/>
            <person name="Moreno M.A."/>
            <person name="Kamm K."/>
            <person name="Grimwood J."/>
            <person name="Schmutz J."/>
            <person name="Shapiro H."/>
            <person name="Grigoriev I.V."/>
            <person name="Buss L.W."/>
            <person name="Schierwater B."/>
            <person name="Dellaporta S.L."/>
            <person name="Rokhsar D.S."/>
        </authorList>
    </citation>
    <scope>NUCLEOTIDE SEQUENCE [LARGE SCALE GENOMIC DNA]</scope>
    <source>
        <strain evidence="7 8">Grell-BS-1999</strain>
    </source>
</reference>
<feature type="transmembrane region" description="Helical" evidence="6">
    <location>
        <begin position="132"/>
        <end position="151"/>
    </location>
</feature>
<gene>
    <name evidence="7" type="ORF">TRIADDRAFT_24557</name>
</gene>
<keyword evidence="6" id="KW-1133">Transmembrane helix</keyword>
<dbReference type="PhylomeDB" id="B3RUM3"/>